<feature type="compositionally biased region" description="Polar residues" evidence="10">
    <location>
        <begin position="102"/>
        <end position="115"/>
    </location>
</feature>
<dbReference type="NCBIfam" id="TIGR01411">
    <property type="entry name" value="tatAE"/>
    <property type="match status" value="1"/>
</dbReference>
<dbReference type="STRING" id="1121387.GCA_000429885_00070"/>
<evidence type="ECO:0000256" key="7">
    <source>
        <dbReference type="ARBA" id="ARBA00023010"/>
    </source>
</evidence>
<evidence type="ECO:0000256" key="3">
    <source>
        <dbReference type="ARBA" id="ARBA00022475"/>
    </source>
</evidence>
<dbReference type="Proteomes" id="UP000242637">
    <property type="component" value="Chromosome 1"/>
</dbReference>
<dbReference type="HAMAP" id="MF_00236">
    <property type="entry name" value="TatA_E"/>
    <property type="match status" value="1"/>
</dbReference>
<dbReference type="AlphaFoldDB" id="A0A239VLN8"/>
<dbReference type="Gene3D" id="1.20.5.3310">
    <property type="match status" value="1"/>
</dbReference>
<name>A0A239VLN8_9MICO</name>
<keyword evidence="7 9" id="KW-0811">Translocation</keyword>
<keyword evidence="5 9" id="KW-0653">Protein transport</keyword>
<keyword evidence="12" id="KW-1185">Reference proteome</keyword>
<dbReference type="GO" id="GO:0043953">
    <property type="term" value="P:protein transport by the Tat complex"/>
    <property type="evidence" value="ECO:0007669"/>
    <property type="project" value="UniProtKB-UniRule"/>
</dbReference>
<evidence type="ECO:0000313" key="11">
    <source>
        <dbReference type="EMBL" id="SNV22982.1"/>
    </source>
</evidence>
<comment type="subcellular location">
    <subcellularLocation>
        <location evidence="1 9">Cell membrane</location>
        <topology evidence="1 9">Single-pass membrane protein</topology>
    </subcellularLocation>
</comment>
<gene>
    <name evidence="9" type="primary">tatA</name>
    <name evidence="11" type="ORF">SAMEA4475696_01700</name>
</gene>
<keyword evidence="2 9" id="KW-0813">Transport</keyword>
<accession>A0A239VLN8</accession>
<dbReference type="KEGG" id="dco:SAMEA4475696_1700"/>
<feature type="compositionally biased region" description="Low complexity" evidence="10">
    <location>
        <begin position="82"/>
        <end position="97"/>
    </location>
</feature>
<keyword evidence="8 9" id="KW-0472">Membrane</keyword>
<dbReference type="Pfam" id="PF02416">
    <property type="entry name" value="TatA_B_E"/>
    <property type="match status" value="1"/>
</dbReference>
<evidence type="ECO:0000256" key="1">
    <source>
        <dbReference type="ARBA" id="ARBA00004162"/>
    </source>
</evidence>
<dbReference type="PANTHER" id="PTHR42982">
    <property type="entry name" value="SEC-INDEPENDENT PROTEIN TRANSLOCASE PROTEIN TATA"/>
    <property type="match status" value="1"/>
</dbReference>
<dbReference type="EMBL" id="LT906453">
    <property type="protein sequence ID" value="SNV22982.1"/>
    <property type="molecule type" value="Genomic_DNA"/>
</dbReference>
<keyword evidence="3 9" id="KW-1003">Cell membrane</keyword>
<comment type="similarity">
    <text evidence="9">Belongs to the TatA/E family.</text>
</comment>
<evidence type="ECO:0000256" key="10">
    <source>
        <dbReference type="SAM" id="MobiDB-lite"/>
    </source>
</evidence>
<feature type="transmembrane region" description="Helical" evidence="9">
    <location>
        <begin position="21"/>
        <end position="40"/>
    </location>
</feature>
<keyword evidence="6 9" id="KW-1133">Transmembrane helix</keyword>
<evidence type="ECO:0000256" key="9">
    <source>
        <dbReference type="HAMAP-Rule" id="MF_00236"/>
    </source>
</evidence>
<feature type="compositionally biased region" description="Basic and acidic residues" evidence="10">
    <location>
        <begin position="61"/>
        <end position="70"/>
    </location>
</feature>
<dbReference type="PANTHER" id="PTHR42982:SF8">
    <property type="entry name" value="SEC-INDEPENDENT PROTEIN TRANSLOCASE PROTEIN TATA"/>
    <property type="match status" value="1"/>
</dbReference>
<evidence type="ECO:0000256" key="4">
    <source>
        <dbReference type="ARBA" id="ARBA00022692"/>
    </source>
</evidence>
<dbReference type="InterPro" id="IPR003369">
    <property type="entry name" value="TatA/B/E"/>
</dbReference>
<proteinExistence type="inferred from homology"/>
<dbReference type="InterPro" id="IPR006312">
    <property type="entry name" value="TatA/E"/>
</dbReference>
<evidence type="ECO:0000256" key="5">
    <source>
        <dbReference type="ARBA" id="ARBA00022927"/>
    </source>
</evidence>
<feature type="region of interest" description="Disordered" evidence="10">
    <location>
        <begin position="61"/>
        <end position="133"/>
    </location>
</feature>
<sequence length="133" mass="14390">MCDVGVDNECFLMKGLVMPSWLGGPEALVIIVVIVVLFGWKKLPDAARSLGRSMRIFKSEVDELKRDHRSAASQDTVHGDVASPSSTAPQQPQQTAPREPEQSPSAQAGQETPSAVQEKRPFNDGSGNAQYRA</sequence>
<organism evidence="11 12">
    <name type="scientific">Dermatophilus congolensis</name>
    <dbReference type="NCBI Taxonomy" id="1863"/>
    <lineage>
        <taxon>Bacteria</taxon>
        <taxon>Bacillati</taxon>
        <taxon>Actinomycetota</taxon>
        <taxon>Actinomycetes</taxon>
        <taxon>Micrococcales</taxon>
        <taxon>Dermatophilaceae</taxon>
        <taxon>Dermatophilus</taxon>
    </lineage>
</organism>
<evidence type="ECO:0000256" key="2">
    <source>
        <dbReference type="ARBA" id="ARBA00022448"/>
    </source>
</evidence>
<evidence type="ECO:0000313" key="12">
    <source>
        <dbReference type="Proteomes" id="UP000242637"/>
    </source>
</evidence>
<dbReference type="NCBIfam" id="NF001854">
    <property type="entry name" value="PRK00575.1"/>
    <property type="match status" value="1"/>
</dbReference>
<evidence type="ECO:0000256" key="6">
    <source>
        <dbReference type="ARBA" id="ARBA00022989"/>
    </source>
</evidence>
<protein>
    <recommendedName>
        <fullName evidence="9">Sec-independent protein translocase protein TatA</fullName>
    </recommendedName>
</protein>
<reference evidence="11 12" key="1">
    <citation type="submission" date="2017-06" db="EMBL/GenBank/DDBJ databases">
        <authorList>
            <consortium name="Pathogen Informatics"/>
        </authorList>
    </citation>
    <scope>NUCLEOTIDE SEQUENCE [LARGE SCALE GENOMIC DNA]</scope>
    <source>
        <strain evidence="11 12">NCTC13039</strain>
    </source>
</reference>
<comment type="subunit">
    <text evidence="9">The Tat system comprises two distinct complexes: a TatABC complex, containing multiple copies of TatA, TatB and TatC subunits, and a separate TatA complex, containing only TatA subunits. Substrates initially bind to the TatABC complex, which probably triggers association of the separate TatA complex to form the active translocon.</text>
</comment>
<keyword evidence="4 9" id="KW-0812">Transmembrane</keyword>
<evidence type="ECO:0000256" key="8">
    <source>
        <dbReference type="ARBA" id="ARBA00023136"/>
    </source>
</evidence>
<dbReference type="GO" id="GO:0008320">
    <property type="term" value="F:protein transmembrane transporter activity"/>
    <property type="evidence" value="ECO:0007669"/>
    <property type="project" value="UniProtKB-UniRule"/>
</dbReference>
<comment type="function">
    <text evidence="9">Part of the twin-arginine translocation (Tat) system that transports large folded proteins containing a characteristic twin-arginine motif in their signal peptide across membranes. TatA could form the protein-conducting channel of the Tat system.</text>
</comment>
<dbReference type="GO" id="GO:0033281">
    <property type="term" value="C:TAT protein transport complex"/>
    <property type="evidence" value="ECO:0007669"/>
    <property type="project" value="UniProtKB-UniRule"/>
</dbReference>